<keyword evidence="5 6" id="KW-0472">Membrane</keyword>
<keyword evidence="4 6" id="KW-1133">Transmembrane helix</keyword>
<evidence type="ECO:0000256" key="2">
    <source>
        <dbReference type="ARBA" id="ARBA00022475"/>
    </source>
</evidence>
<dbReference type="InterPro" id="IPR001123">
    <property type="entry name" value="LeuE-type"/>
</dbReference>
<proteinExistence type="predicted"/>
<keyword evidence="8" id="KW-1185">Reference proteome</keyword>
<dbReference type="PANTHER" id="PTHR30086">
    <property type="entry name" value="ARGININE EXPORTER PROTEIN ARGO"/>
    <property type="match status" value="1"/>
</dbReference>
<organism evidence="7 8">
    <name type="scientific">Oerskovia jenensis</name>
    <dbReference type="NCBI Taxonomy" id="162169"/>
    <lineage>
        <taxon>Bacteria</taxon>
        <taxon>Bacillati</taxon>
        <taxon>Actinomycetota</taxon>
        <taxon>Actinomycetes</taxon>
        <taxon>Micrococcales</taxon>
        <taxon>Cellulomonadaceae</taxon>
        <taxon>Oerskovia</taxon>
    </lineage>
</organism>
<dbReference type="Proteomes" id="UP000698059">
    <property type="component" value="Unassembled WGS sequence"/>
</dbReference>
<reference evidence="7 8" key="1">
    <citation type="submission" date="2021-01" db="EMBL/GenBank/DDBJ databases">
        <title>Sequencing the genomes of 1000 actinobacteria strains.</title>
        <authorList>
            <person name="Klenk H.-P."/>
        </authorList>
    </citation>
    <scope>NUCLEOTIDE SEQUENCE [LARGE SCALE GENOMIC DNA]</scope>
    <source>
        <strain evidence="7 8">DSM 46000</strain>
    </source>
</reference>
<comment type="subcellular location">
    <subcellularLocation>
        <location evidence="1">Cell membrane</location>
        <topology evidence="1">Multi-pass membrane protein</topology>
    </subcellularLocation>
</comment>
<feature type="transmembrane region" description="Helical" evidence="6">
    <location>
        <begin position="154"/>
        <end position="177"/>
    </location>
</feature>
<evidence type="ECO:0000313" key="7">
    <source>
        <dbReference type="EMBL" id="MBM7477486.1"/>
    </source>
</evidence>
<accession>A0ABS2LAP0</accession>
<keyword evidence="3 6" id="KW-0812">Transmembrane</keyword>
<dbReference type="RefSeq" id="WP_205305767.1">
    <property type="nucleotide sequence ID" value="NZ_BAAAVF010000010.1"/>
</dbReference>
<feature type="transmembrane region" description="Helical" evidence="6">
    <location>
        <begin position="40"/>
        <end position="68"/>
    </location>
</feature>
<evidence type="ECO:0000256" key="3">
    <source>
        <dbReference type="ARBA" id="ARBA00022692"/>
    </source>
</evidence>
<dbReference type="EMBL" id="JAFBBO010000001">
    <property type="protein sequence ID" value="MBM7477486.1"/>
    <property type="molecule type" value="Genomic_DNA"/>
</dbReference>
<dbReference type="Pfam" id="PF01810">
    <property type="entry name" value="LysE"/>
    <property type="match status" value="1"/>
</dbReference>
<gene>
    <name evidence="7" type="ORF">JOD49_000406</name>
</gene>
<evidence type="ECO:0000256" key="4">
    <source>
        <dbReference type="ARBA" id="ARBA00022989"/>
    </source>
</evidence>
<comment type="caution">
    <text evidence="7">The sequence shown here is derived from an EMBL/GenBank/DDBJ whole genome shotgun (WGS) entry which is preliminary data.</text>
</comment>
<evidence type="ECO:0000256" key="5">
    <source>
        <dbReference type="ARBA" id="ARBA00023136"/>
    </source>
</evidence>
<keyword evidence="2" id="KW-1003">Cell membrane</keyword>
<dbReference type="PIRSF" id="PIRSF006324">
    <property type="entry name" value="LeuE"/>
    <property type="match status" value="1"/>
</dbReference>
<dbReference type="PANTHER" id="PTHR30086:SF20">
    <property type="entry name" value="ARGININE EXPORTER PROTEIN ARGO-RELATED"/>
    <property type="match status" value="1"/>
</dbReference>
<evidence type="ECO:0000256" key="1">
    <source>
        <dbReference type="ARBA" id="ARBA00004651"/>
    </source>
</evidence>
<sequence length="215" mass="22343">MSTTQALLSFSLVALLLTIMPGLDTALVLRTSIVRGRRHAWAAAFGIGAGCLAWGVAAAVGASALLAASHTAYRALTLAGALYLVTFGARLLWTSLRGAPAAQLQVDDRRSDSSPRSLMATFAAGTGTNLLNPKIGVFYVATIPQFIPDGSPHLLMGVLLAVVHNVIGLLWFAAVIAGTRRATRWLGGPSVARVTDRVTGVVLVGFGIRLAASAR</sequence>
<evidence type="ECO:0000256" key="6">
    <source>
        <dbReference type="SAM" id="Phobius"/>
    </source>
</evidence>
<protein>
    <submittedName>
        <fullName evidence="7">Threonine/homoserine/homoserine lactone efflux protein</fullName>
    </submittedName>
</protein>
<name>A0ABS2LAP0_9CELL</name>
<feature type="transmembrane region" description="Helical" evidence="6">
    <location>
        <begin position="75"/>
        <end position="93"/>
    </location>
</feature>
<evidence type="ECO:0000313" key="8">
    <source>
        <dbReference type="Proteomes" id="UP000698059"/>
    </source>
</evidence>